<dbReference type="Proteomes" id="UP000325755">
    <property type="component" value="Chromosome"/>
</dbReference>
<dbReference type="OrthoDB" id="9796641at2"/>
<dbReference type="InParanoid" id="A0A5Q0BFU4"/>
<dbReference type="AlphaFoldDB" id="A0A5Q0BFU4"/>
<protein>
    <submittedName>
        <fullName evidence="1">BrnA antitoxin family protein</fullName>
    </submittedName>
</protein>
<gene>
    <name evidence="1" type="ORF">F6R98_08675</name>
</gene>
<dbReference type="InterPro" id="IPR025528">
    <property type="entry name" value="BrnA_antitoxin"/>
</dbReference>
<dbReference type="EMBL" id="CP044205">
    <property type="protein sequence ID" value="QFY42690.1"/>
    <property type="molecule type" value="Genomic_DNA"/>
</dbReference>
<accession>A0A5Q0BFU4</accession>
<dbReference type="Pfam" id="PF14384">
    <property type="entry name" value="BrnA_antitoxin"/>
    <property type="match status" value="1"/>
</dbReference>
<reference evidence="1 2" key="1">
    <citation type="submission" date="2019-09" db="EMBL/GenBank/DDBJ databases">
        <title>Ecophysiology of the spiral-shaped methanotroph Methylospira mobilis as revealed by the complete genome sequence.</title>
        <authorList>
            <person name="Oshkin I.Y."/>
            <person name="Dedysh S.N."/>
            <person name="Miroshnikov K."/>
            <person name="Danilova O.V."/>
            <person name="Hakobyan A."/>
            <person name="Liesack W."/>
        </authorList>
    </citation>
    <scope>NUCLEOTIDE SEQUENCE [LARGE SCALE GENOMIC DNA]</scope>
    <source>
        <strain evidence="1 2">Shm1</strain>
    </source>
</reference>
<proteinExistence type="predicted"/>
<evidence type="ECO:0000313" key="2">
    <source>
        <dbReference type="Proteomes" id="UP000325755"/>
    </source>
</evidence>
<evidence type="ECO:0000313" key="1">
    <source>
        <dbReference type="EMBL" id="QFY42690.1"/>
    </source>
</evidence>
<sequence>MCNHFGQLVFALSELYLKCINNYELARHAGALSGLGRQKTQTRVSTTVRFDPEVLETCHATDLGWQTRMNDMLKDKRRESIRHKPR</sequence>
<dbReference type="KEGG" id="mmob:F6R98_08675"/>
<organism evidence="1 2">
    <name type="scientific">Candidatus Methylospira mobilis</name>
    <dbReference type="NCBI Taxonomy" id="1808979"/>
    <lineage>
        <taxon>Bacteria</taxon>
        <taxon>Pseudomonadati</taxon>
        <taxon>Pseudomonadota</taxon>
        <taxon>Gammaproteobacteria</taxon>
        <taxon>Methylococcales</taxon>
        <taxon>Methylococcaceae</taxon>
        <taxon>Candidatus Methylospira</taxon>
    </lineage>
</organism>
<name>A0A5Q0BFU4_9GAMM</name>
<keyword evidence="2" id="KW-1185">Reference proteome</keyword>